<protein>
    <recommendedName>
        <fullName evidence="11">Sec-independent protein translocase protein TatA</fullName>
    </recommendedName>
</protein>
<dbReference type="InterPro" id="IPR003369">
    <property type="entry name" value="TatA/B/E"/>
</dbReference>
<proteinExistence type="predicted"/>
<dbReference type="Pfam" id="PF02416">
    <property type="entry name" value="TatA_B_E"/>
    <property type="match status" value="1"/>
</dbReference>
<keyword evidence="6" id="KW-0811">Translocation</keyword>
<evidence type="ECO:0000256" key="5">
    <source>
        <dbReference type="ARBA" id="ARBA00022989"/>
    </source>
</evidence>
<evidence type="ECO:0000256" key="3">
    <source>
        <dbReference type="ARBA" id="ARBA00022692"/>
    </source>
</evidence>
<name>A0A5J4KRU4_9CHLR</name>
<evidence type="ECO:0000256" key="4">
    <source>
        <dbReference type="ARBA" id="ARBA00022927"/>
    </source>
</evidence>
<keyword evidence="3" id="KW-0812">Transmembrane</keyword>
<accession>A0A5J4KRU4</accession>
<feature type="region of interest" description="Disordered" evidence="8">
    <location>
        <begin position="75"/>
        <end position="102"/>
    </location>
</feature>
<keyword evidence="5" id="KW-1133">Transmembrane helix</keyword>
<keyword evidence="7" id="KW-0472">Membrane</keyword>
<evidence type="ECO:0000256" key="2">
    <source>
        <dbReference type="ARBA" id="ARBA00022448"/>
    </source>
</evidence>
<evidence type="ECO:0000313" key="10">
    <source>
        <dbReference type="Proteomes" id="UP000326912"/>
    </source>
</evidence>
<dbReference type="RefSeq" id="WP_162005289.1">
    <property type="nucleotide sequence ID" value="NZ_BKZW01000001.1"/>
</dbReference>
<dbReference type="Proteomes" id="UP000326912">
    <property type="component" value="Unassembled WGS sequence"/>
</dbReference>
<sequence>MHLLEILIVAGIALALFGPKALQSIARNAGKTTGEVKNAKDKFMSQVPAEDISKLHQQLNKVPTNPAQAMQMFLSPDEKKAAATGEKTPASTTKARPDMPEK</sequence>
<keyword evidence="2" id="KW-0813">Transport</keyword>
<evidence type="ECO:0008006" key="11">
    <source>
        <dbReference type="Google" id="ProtNLM"/>
    </source>
</evidence>
<evidence type="ECO:0000256" key="8">
    <source>
        <dbReference type="SAM" id="MobiDB-lite"/>
    </source>
</evidence>
<dbReference type="AlphaFoldDB" id="A0A5J4KRU4"/>
<evidence type="ECO:0000256" key="1">
    <source>
        <dbReference type="ARBA" id="ARBA00004167"/>
    </source>
</evidence>
<evidence type="ECO:0000256" key="7">
    <source>
        <dbReference type="ARBA" id="ARBA00023136"/>
    </source>
</evidence>
<keyword evidence="4" id="KW-0653">Protein transport</keyword>
<organism evidence="9 10">
    <name type="scientific">Dictyobacter vulcani</name>
    <dbReference type="NCBI Taxonomy" id="2607529"/>
    <lineage>
        <taxon>Bacteria</taxon>
        <taxon>Bacillati</taxon>
        <taxon>Chloroflexota</taxon>
        <taxon>Ktedonobacteria</taxon>
        <taxon>Ktedonobacterales</taxon>
        <taxon>Dictyobacteraceae</taxon>
        <taxon>Dictyobacter</taxon>
    </lineage>
</organism>
<dbReference type="GO" id="GO:0015031">
    <property type="term" value="P:protein transport"/>
    <property type="evidence" value="ECO:0007669"/>
    <property type="project" value="UniProtKB-KW"/>
</dbReference>
<evidence type="ECO:0000256" key="6">
    <source>
        <dbReference type="ARBA" id="ARBA00023010"/>
    </source>
</evidence>
<comment type="caution">
    <text evidence="9">The sequence shown here is derived from an EMBL/GenBank/DDBJ whole genome shotgun (WGS) entry which is preliminary data.</text>
</comment>
<gene>
    <name evidence="9" type="ORF">KDW_32920</name>
</gene>
<reference evidence="9 10" key="1">
    <citation type="submission" date="2019-10" db="EMBL/GenBank/DDBJ databases">
        <title>Dictyobacter vulcani sp. nov., within the class Ktedonobacteria, isolated from soil of volcanic Mt. Zao.</title>
        <authorList>
            <person name="Zheng Y."/>
            <person name="Wang C.M."/>
            <person name="Sakai Y."/>
            <person name="Abe K."/>
            <person name="Yokota A."/>
            <person name="Yabe S."/>
        </authorList>
    </citation>
    <scope>NUCLEOTIDE SEQUENCE [LARGE SCALE GENOMIC DNA]</scope>
    <source>
        <strain evidence="9 10">W12</strain>
    </source>
</reference>
<evidence type="ECO:0000313" key="9">
    <source>
        <dbReference type="EMBL" id="GER89130.1"/>
    </source>
</evidence>
<comment type="subcellular location">
    <subcellularLocation>
        <location evidence="1">Membrane</location>
        <topology evidence="1">Single-pass membrane protein</topology>
    </subcellularLocation>
</comment>
<dbReference type="Gene3D" id="1.20.5.3310">
    <property type="match status" value="1"/>
</dbReference>
<keyword evidence="10" id="KW-1185">Reference proteome</keyword>
<dbReference type="GO" id="GO:0016020">
    <property type="term" value="C:membrane"/>
    <property type="evidence" value="ECO:0007669"/>
    <property type="project" value="UniProtKB-ARBA"/>
</dbReference>
<dbReference type="EMBL" id="BKZW01000001">
    <property type="protein sequence ID" value="GER89130.1"/>
    <property type="molecule type" value="Genomic_DNA"/>
</dbReference>